<name>A0ABS5LFX2_9BACI</name>
<dbReference type="Proteomes" id="UP000682403">
    <property type="component" value="Unassembled WGS sequence"/>
</dbReference>
<dbReference type="GO" id="GO:0016740">
    <property type="term" value="F:transferase activity"/>
    <property type="evidence" value="ECO:0007669"/>
    <property type="project" value="UniProtKB-KW"/>
</dbReference>
<comment type="similarity">
    <text evidence="1">Belongs to the bacterial sugar transferase family.</text>
</comment>
<protein>
    <submittedName>
        <fullName evidence="4">Sugar transferase</fullName>
    </submittedName>
</protein>
<evidence type="ECO:0000313" key="5">
    <source>
        <dbReference type="Proteomes" id="UP000682403"/>
    </source>
</evidence>
<keyword evidence="2" id="KW-0472">Membrane</keyword>
<reference evidence="4 5" key="1">
    <citation type="submission" date="2021-04" db="EMBL/GenBank/DDBJ databases">
        <title>Metabacillus sp. strain KIGAM252 whole genome sequence.</title>
        <authorList>
            <person name="Seo M.-J."/>
            <person name="Cho E.-S."/>
            <person name="Hwang C.Y."/>
            <person name="Yoon D.J."/>
        </authorList>
    </citation>
    <scope>NUCLEOTIDE SEQUENCE [LARGE SCALE GENOMIC DNA]</scope>
    <source>
        <strain evidence="4 5">KIGAM252</strain>
    </source>
</reference>
<dbReference type="RefSeq" id="WP_211559195.1">
    <property type="nucleotide sequence ID" value="NZ_JAGVRK010000001.1"/>
</dbReference>
<feature type="transmembrane region" description="Helical" evidence="2">
    <location>
        <begin position="7"/>
        <end position="28"/>
    </location>
</feature>
<keyword evidence="2" id="KW-1133">Transmembrane helix</keyword>
<organism evidence="4 5">
    <name type="scientific">Metabacillus flavus</name>
    <dbReference type="NCBI Taxonomy" id="2823519"/>
    <lineage>
        <taxon>Bacteria</taxon>
        <taxon>Bacillati</taxon>
        <taxon>Bacillota</taxon>
        <taxon>Bacilli</taxon>
        <taxon>Bacillales</taxon>
        <taxon>Bacillaceae</taxon>
        <taxon>Metabacillus</taxon>
    </lineage>
</organism>
<dbReference type="PANTHER" id="PTHR30576:SF8">
    <property type="entry name" value="UNDECAPRENYL-PHOSPHATE GALACTOSE PHOSPHOTRANSFERASE"/>
    <property type="match status" value="1"/>
</dbReference>
<dbReference type="PANTHER" id="PTHR30576">
    <property type="entry name" value="COLANIC BIOSYNTHESIS UDP-GLUCOSE LIPID CARRIER TRANSFERASE"/>
    <property type="match status" value="1"/>
</dbReference>
<dbReference type="InterPro" id="IPR003362">
    <property type="entry name" value="Bact_transf"/>
</dbReference>
<gene>
    <name evidence="4" type="ORF">J9317_12860</name>
</gene>
<evidence type="ECO:0000256" key="2">
    <source>
        <dbReference type="SAM" id="Phobius"/>
    </source>
</evidence>
<sequence>MKRLFDLITALFLIFIFSIPMIVLAMLIKTKLGSPILFKQIRPGRDEKPFLLMKFRSMTDETNKNGFLLSDEQRLTAFGKILRKFSLDELPQLFNVVKGELSLVGPRPLLMEYLPLYTKEQAKRHKVKPGITGWAQINGRNAITWEEKFKLDVWYVENQSFLLDLKILFLTGIKAIKSEGVQQAGFATVEKFKGTGMN</sequence>
<comment type="caution">
    <text evidence="4">The sequence shown here is derived from an EMBL/GenBank/DDBJ whole genome shotgun (WGS) entry which is preliminary data.</text>
</comment>
<dbReference type="Pfam" id="PF02397">
    <property type="entry name" value="Bac_transf"/>
    <property type="match status" value="1"/>
</dbReference>
<evidence type="ECO:0000259" key="3">
    <source>
        <dbReference type="Pfam" id="PF02397"/>
    </source>
</evidence>
<keyword evidence="4" id="KW-0808">Transferase</keyword>
<keyword evidence="2" id="KW-0812">Transmembrane</keyword>
<feature type="domain" description="Bacterial sugar transferase" evidence="3">
    <location>
        <begin position="2"/>
        <end position="175"/>
    </location>
</feature>
<dbReference type="EMBL" id="JAGVRK010000001">
    <property type="protein sequence ID" value="MBS2969655.1"/>
    <property type="molecule type" value="Genomic_DNA"/>
</dbReference>
<accession>A0ABS5LFX2</accession>
<proteinExistence type="inferred from homology"/>
<evidence type="ECO:0000313" key="4">
    <source>
        <dbReference type="EMBL" id="MBS2969655.1"/>
    </source>
</evidence>
<evidence type="ECO:0000256" key="1">
    <source>
        <dbReference type="ARBA" id="ARBA00006464"/>
    </source>
</evidence>
<keyword evidence="5" id="KW-1185">Reference proteome</keyword>